<feature type="domain" description="LysM" evidence="2">
    <location>
        <begin position="14"/>
        <end position="59"/>
    </location>
</feature>
<name>A0AAE8MLR7_9HYPO</name>
<gene>
    <name evidence="3" type="ORF">FTOL_13253</name>
</gene>
<dbReference type="AlphaFoldDB" id="A0AAE8MLR7"/>
<dbReference type="SUPFAM" id="SSF54106">
    <property type="entry name" value="LysM domain"/>
    <property type="match status" value="1"/>
</dbReference>
<evidence type="ECO:0000313" key="4">
    <source>
        <dbReference type="Proteomes" id="UP001187734"/>
    </source>
</evidence>
<organism evidence="3 4">
    <name type="scientific">Fusarium torulosum</name>
    <dbReference type="NCBI Taxonomy" id="33205"/>
    <lineage>
        <taxon>Eukaryota</taxon>
        <taxon>Fungi</taxon>
        <taxon>Dikarya</taxon>
        <taxon>Ascomycota</taxon>
        <taxon>Pezizomycotina</taxon>
        <taxon>Sordariomycetes</taxon>
        <taxon>Hypocreomycetidae</taxon>
        <taxon>Hypocreales</taxon>
        <taxon>Nectriaceae</taxon>
        <taxon>Fusarium</taxon>
    </lineage>
</organism>
<proteinExistence type="inferred from homology"/>
<keyword evidence="4" id="KW-1185">Reference proteome</keyword>
<evidence type="ECO:0000256" key="1">
    <source>
        <dbReference type="ARBA" id="ARBA00044955"/>
    </source>
</evidence>
<evidence type="ECO:0000259" key="2">
    <source>
        <dbReference type="PROSITE" id="PS51782"/>
    </source>
</evidence>
<accession>A0AAE8MLR7</accession>
<dbReference type="InterPro" id="IPR018392">
    <property type="entry name" value="LysM"/>
</dbReference>
<comment type="similarity">
    <text evidence="1">Belongs to the secreted LysM effector family.</text>
</comment>
<dbReference type="EMBL" id="ONZP01000746">
    <property type="protein sequence ID" value="SPJ90372.1"/>
    <property type="molecule type" value="Genomic_DNA"/>
</dbReference>
<dbReference type="Proteomes" id="UP001187734">
    <property type="component" value="Unassembled WGS sequence"/>
</dbReference>
<evidence type="ECO:0000313" key="3">
    <source>
        <dbReference type="EMBL" id="SPJ90372.1"/>
    </source>
</evidence>
<sequence length="138" mass="15091">MSPISDDNIYISGNIYTTRDGDNYDSIILAQGVSAATLYYINSNIFDYLKIAIGTKLCLPLTCTSIYKNYTNLYNADPYWGSVLCVSTPGGIYSGKPINNPEPINLEPIDPPRGAPVANGTTKECSHWLTYDGSLSYT</sequence>
<comment type="caution">
    <text evidence="3">The sequence shown here is derived from an EMBL/GenBank/DDBJ whole genome shotgun (WGS) entry which is preliminary data.</text>
</comment>
<protein>
    <recommendedName>
        <fullName evidence="2">LysM domain-containing protein</fullName>
    </recommendedName>
</protein>
<dbReference type="InterPro" id="IPR036779">
    <property type="entry name" value="LysM_dom_sf"/>
</dbReference>
<reference evidence="3" key="1">
    <citation type="submission" date="2018-03" db="EMBL/GenBank/DDBJ databases">
        <authorList>
            <person name="Guldener U."/>
        </authorList>
    </citation>
    <scope>NUCLEOTIDE SEQUENCE</scope>
</reference>
<dbReference type="PROSITE" id="PS51782">
    <property type="entry name" value="LYSM"/>
    <property type="match status" value="1"/>
</dbReference>
<dbReference type="Gene3D" id="3.10.350.10">
    <property type="entry name" value="LysM domain"/>
    <property type="match status" value="1"/>
</dbReference>